<dbReference type="EMBL" id="GL379945">
    <property type="protein sequence ID" value="EGT37327.1"/>
    <property type="molecule type" value="Genomic_DNA"/>
</dbReference>
<proteinExistence type="predicted"/>
<organism evidence="3">
    <name type="scientific">Caenorhabditis brenneri</name>
    <name type="common">Nematode worm</name>
    <dbReference type="NCBI Taxonomy" id="135651"/>
    <lineage>
        <taxon>Eukaryota</taxon>
        <taxon>Metazoa</taxon>
        <taxon>Ecdysozoa</taxon>
        <taxon>Nematoda</taxon>
        <taxon>Chromadorea</taxon>
        <taxon>Rhabditida</taxon>
        <taxon>Rhabditina</taxon>
        <taxon>Rhabditomorpha</taxon>
        <taxon>Rhabditoidea</taxon>
        <taxon>Rhabditidae</taxon>
        <taxon>Peloderinae</taxon>
        <taxon>Caenorhabditis</taxon>
    </lineage>
</organism>
<evidence type="ECO:0000313" key="3">
    <source>
        <dbReference type="Proteomes" id="UP000008068"/>
    </source>
</evidence>
<dbReference type="InterPro" id="IPR012885">
    <property type="entry name" value="F-box_Sdz-33"/>
</dbReference>
<keyword evidence="3" id="KW-1185">Reference proteome</keyword>
<name>G0NTR8_CAEBE</name>
<dbReference type="Proteomes" id="UP000008068">
    <property type="component" value="Unassembled WGS sequence"/>
</dbReference>
<accession>G0NTR8</accession>
<dbReference type="Pfam" id="PF07735">
    <property type="entry name" value="FBA_2"/>
    <property type="match status" value="1"/>
</dbReference>
<gene>
    <name evidence="2" type="ORF">CAEBREN_08476</name>
</gene>
<sequence>MPFYLSDYFLGARTLYKELVEIFSVPAERGYLNLELAGNDYRPAVDFLNEFGFPFVIAEGEDVDFEAYVWTLEHISPAEGVNYEVEPIEYLDRGMSALEHQTIRILHGFWVKPQHLELMLSAESIQIEDSSFTGADINEFLHRLKGGSNPNLKEAQMLLCETYDEEEALDGRTTRCNQI</sequence>
<dbReference type="InParanoid" id="G0NTR8"/>
<reference evidence="3" key="1">
    <citation type="submission" date="2011-07" db="EMBL/GenBank/DDBJ databases">
        <authorList>
            <consortium name="Caenorhabditis brenneri Sequencing and Analysis Consortium"/>
            <person name="Wilson R.K."/>
        </authorList>
    </citation>
    <scope>NUCLEOTIDE SEQUENCE [LARGE SCALE GENOMIC DNA]</scope>
    <source>
        <strain evidence="3">PB2801</strain>
    </source>
</reference>
<protein>
    <recommendedName>
        <fullName evidence="1">Sdz-33 F-box domain-containing protein</fullName>
    </recommendedName>
</protein>
<evidence type="ECO:0000313" key="2">
    <source>
        <dbReference type="EMBL" id="EGT37327.1"/>
    </source>
</evidence>
<dbReference type="HOGENOM" id="CLU_1504748_0_0_1"/>
<dbReference type="AlphaFoldDB" id="G0NTR8"/>
<evidence type="ECO:0000259" key="1">
    <source>
        <dbReference type="Pfam" id="PF07735"/>
    </source>
</evidence>
<feature type="domain" description="Sdz-33 F-box" evidence="1">
    <location>
        <begin position="101"/>
        <end position="156"/>
    </location>
</feature>